<name>A0A917KHT4_9PROT</name>
<gene>
    <name evidence="2" type="ORF">GCM10011320_22370</name>
</gene>
<proteinExistence type="predicted"/>
<feature type="transmembrane region" description="Helical" evidence="1">
    <location>
        <begin position="116"/>
        <end position="138"/>
    </location>
</feature>
<accession>A0A917KHT4</accession>
<keyword evidence="1" id="KW-0472">Membrane</keyword>
<dbReference type="RefSeq" id="WP_188967135.1">
    <property type="nucleotide sequence ID" value="NZ_BMKW01000005.1"/>
</dbReference>
<sequence>MRLLQMLGVAMQAEGIVLRREIRGTVRQAGWIAFAFLFGVAAVVTAHIAAVTQLMPIYGMAAAAAIVAVADVVIAGILMLLARRRVDPVAEEARALRETMLAAITTRDPMREALGLAMHGGAAPLIGAVAADVFTAWLKRR</sequence>
<reference evidence="2" key="1">
    <citation type="journal article" date="2014" name="Int. J. Syst. Evol. Microbiol.">
        <title>Complete genome sequence of Corynebacterium casei LMG S-19264T (=DSM 44701T), isolated from a smear-ripened cheese.</title>
        <authorList>
            <consortium name="US DOE Joint Genome Institute (JGI-PGF)"/>
            <person name="Walter F."/>
            <person name="Albersmeier A."/>
            <person name="Kalinowski J."/>
            <person name="Ruckert C."/>
        </authorList>
    </citation>
    <scope>NUCLEOTIDE SEQUENCE</scope>
    <source>
        <strain evidence="2">CGMCC 1.3617</strain>
    </source>
</reference>
<evidence type="ECO:0000256" key="1">
    <source>
        <dbReference type="SAM" id="Phobius"/>
    </source>
</evidence>
<keyword evidence="1" id="KW-1133">Transmembrane helix</keyword>
<evidence type="ECO:0000313" key="2">
    <source>
        <dbReference type="EMBL" id="GGJ14639.1"/>
    </source>
</evidence>
<dbReference type="EMBL" id="BMKW01000005">
    <property type="protein sequence ID" value="GGJ14639.1"/>
    <property type="molecule type" value="Genomic_DNA"/>
</dbReference>
<protein>
    <recommendedName>
        <fullName evidence="4">Phage holin family protein</fullName>
    </recommendedName>
</protein>
<keyword evidence="3" id="KW-1185">Reference proteome</keyword>
<comment type="caution">
    <text evidence="2">The sequence shown here is derived from an EMBL/GenBank/DDBJ whole genome shotgun (WGS) entry which is preliminary data.</text>
</comment>
<dbReference type="Proteomes" id="UP000661507">
    <property type="component" value="Unassembled WGS sequence"/>
</dbReference>
<dbReference type="AlphaFoldDB" id="A0A917KHT4"/>
<organism evidence="2 3">
    <name type="scientific">Neoroseomonas lacus</name>
    <dbReference type="NCBI Taxonomy" id="287609"/>
    <lineage>
        <taxon>Bacteria</taxon>
        <taxon>Pseudomonadati</taxon>
        <taxon>Pseudomonadota</taxon>
        <taxon>Alphaproteobacteria</taxon>
        <taxon>Acetobacterales</taxon>
        <taxon>Acetobacteraceae</taxon>
        <taxon>Neoroseomonas</taxon>
    </lineage>
</organism>
<evidence type="ECO:0000313" key="3">
    <source>
        <dbReference type="Proteomes" id="UP000661507"/>
    </source>
</evidence>
<feature type="transmembrane region" description="Helical" evidence="1">
    <location>
        <begin position="31"/>
        <end position="50"/>
    </location>
</feature>
<evidence type="ECO:0008006" key="4">
    <source>
        <dbReference type="Google" id="ProtNLM"/>
    </source>
</evidence>
<keyword evidence="1" id="KW-0812">Transmembrane</keyword>
<feature type="transmembrane region" description="Helical" evidence="1">
    <location>
        <begin position="57"/>
        <end position="82"/>
    </location>
</feature>
<reference evidence="2" key="2">
    <citation type="submission" date="2020-09" db="EMBL/GenBank/DDBJ databases">
        <authorList>
            <person name="Sun Q."/>
            <person name="Zhou Y."/>
        </authorList>
    </citation>
    <scope>NUCLEOTIDE SEQUENCE</scope>
    <source>
        <strain evidence="2">CGMCC 1.3617</strain>
    </source>
</reference>